<feature type="transmembrane region" description="Helical" evidence="13">
    <location>
        <begin position="507"/>
        <end position="528"/>
    </location>
</feature>
<protein>
    <recommendedName>
        <fullName evidence="11">Gamma-aminobutyric acid type B receptor subunit 2</fullName>
    </recommendedName>
</protein>
<reference evidence="15" key="1">
    <citation type="submission" date="2023-01" db="EMBL/GenBank/DDBJ databases">
        <title>Genome assembly of the deep-sea coral Lophelia pertusa.</title>
        <authorList>
            <person name="Herrera S."/>
            <person name="Cordes E."/>
        </authorList>
    </citation>
    <scope>NUCLEOTIDE SEQUENCE</scope>
    <source>
        <strain evidence="15">USNM1676648</strain>
        <tissue evidence="15">Polyp</tissue>
    </source>
</reference>
<keyword evidence="3 13" id="KW-0812">Transmembrane</keyword>
<dbReference type="InterPro" id="IPR002455">
    <property type="entry name" value="GPCR3_GABA-B"/>
</dbReference>
<dbReference type="CDD" id="cd06366">
    <property type="entry name" value="PBP1_GABAb_receptor"/>
    <property type="match status" value="1"/>
</dbReference>
<evidence type="ECO:0000256" key="9">
    <source>
        <dbReference type="ARBA" id="ARBA00023180"/>
    </source>
</evidence>
<evidence type="ECO:0000256" key="13">
    <source>
        <dbReference type="SAM" id="Phobius"/>
    </source>
</evidence>
<dbReference type="InterPro" id="IPR001828">
    <property type="entry name" value="ANF_lig-bd_rcpt"/>
</dbReference>
<evidence type="ECO:0000256" key="3">
    <source>
        <dbReference type="ARBA" id="ARBA00022692"/>
    </source>
</evidence>
<evidence type="ECO:0000256" key="10">
    <source>
        <dbReference type="ARBA" id="ARBA00023224"/>
    </source>
</evidence>
<feature type="transmembrane region" description="Helical" evidence="13">
    <location>
        <begin position="630"/>
        <end position="652"/>
    </location>
</feature>
<comment type="caution">
    <text evidence="15">The sequence shown here is derived from an EMBL/GenBank/DDBJ whole genome shotgun (WGS) entry which is preliminary data.</text>
</comment>
<dbReference type="GO" id="GO:0038039">
    <property type="term" value="C:G protein-coupled receptor heterodimeric complex"/>
    <property type="evidence" value="ECO:0007669"/>
    <property type="project" value="TreeGrafter"/>
</dbReference>
<keyword evidence="7 13" id="KW-0472">Membrane</keyword>
<organism evidence="15 16">
    <name type="scientific">Desmophyllum pertusum</name>
    <dbReference type="NCBI Taxonomy" id="174260"/>
    <lineage>
        <taxon>Eukaryota</taxon>
        <taxon>Metazoa</taxon>
        <taxon>Cnidaria</taxon>
        <taxon>Anthozoa</taxon>
        <taxon>Hexacorallia</taxon>
        <taxon>Scleractinia</taxon>
        <taxon>Caryophylliina</taxon>
        <taxon>Caryophylliidae</taxon>
        <taxon>Desmophyllum</taxon>
    </lineage>
</organism>
<evidence type="ECO:0000256" key="7">
    <source>
        <dbReference type="ARBA" id="ARBA00023136"/>
    </source>
</evidence>
<dbReference type="Pfam" id="PF01094">
    <property type="entry name" value="ANF_receptor"/>
    <property type="match status" value="1"/>
</dbReference>
<dbReference type="Gene3D" id="3.40.50.2300">
    <property type="match status" value="2"/>
</dbReference>
<evidence type="ECO:0000259" key="14">
    <source>
        <dbReference type="PROSITE" id="PS50259"/>
    </source>
</evidence>
<feature type="coiled-coil region" evidence="12">
    <location>
        <begin position="697"/>
        <end position="724"/>
    </location>
</feature>
<dbReference type="InterPro" id="IPR017978">
    <property type="entry name" value="GPCR_3_C"/>
</dbReference>
<evidence type="ECO:0000256" key="2">
    <source>
        <dbReference type="ARBA" id="ARBA00022475"/>
    </source>
</evidence>
<name>A0A9W9YRJ4_9CNID</name>
<evidence type="ECO:0000256" key="12">
    <source>
        <dbReference type="SAM" id="Coils"/>
    </source>
</evidence>
<dbReference type="Pfam" id="PF00003">
    <property type="entry name" value="7tm_3"/>
    <property type="match status" value="1"/>
</dbReference>
<keyword evidence="12" id="KW-0175">Coiled coil</keyword>
<keyword evidence="6" id="KW-0297">G-protein coupled receptor</keyword>
<evidence type="ECO:0000313" key="15">
    <source>
        <dbReference type="EMBL" id="KAJ7363717.1"/>
    </source>
</evidence>
<feature type="transmembrane region" description="Helical" evidence="13">
    <location>
        <begin position="436"/>
        <end position="453"/>
    </location>
</feature>
<feature type="transmembrane region" description="Helical" evidence="13">
    <location>
        <begin position="465"/>
        <end position="486"/>
    </location>
</feature>
<dbReference type="AlphaFoldDB" id="A0A9W9YRJ4"/>
<keyword evidence="10" id="KW-0807">Transducer</keyword>
<dbReference type="EMBL" id="MU827305">
    <property type="protein sequence ID" value="KAJ7363717.1"/>
    <property type="molecule type" value="Genomic_DNA"/>
</dbReference>
<proteinExistence type="predicted"/>
<feature type="transmembrane region" description="Helical" evidence="13">
    <location>
        <begin position="605"/>
        <end position="624"/>
    </location>
</feature>
<keyword evidence="16" id="KW-1185">Reference proteome</keyword>
<dbReference type="OrthoDB" id="17569at2759"/>
<dbReference type="GO" id="GO:0007214">
    <property type="term" value="P:gamma-aminobutyric acid signaling pathway"/>
    <property type="evidence" value="ECO:0007669"/>
    <property type="project" value="TreeGrafter"/>
</dbReference>
<dbReference type="GO" id="GO:0004965">
    <property type="term" value="F:G protein-coupled GABA receptor activity"/>
    <property type="evidence" value="ECO:0007669"/>
    <property type="project" value="InterPro"/>
</dbReference>
<dbReference type="InterPro" id="IPR028082">
    <property type="entry name" value="Peripla_BP_I"/>
</dbReference>
<evidence type="ECO:0000256" key="1">
    <source>
        <dbReference type="ARBA" id="ARBA00004651"/>
    </source>
</evidence>
<dbReference type="PANTHER" id="PTHR10519">
    <property type="entry name" value="GABA-B RECEPTOR"/>
    <property type="match status" value="1"/>
</dbReference>
<evidence type="ECO:0000256" key="4">
    <source>
        <dbReference type="ARBA" id="ARBA00022729"/>
    </source>
</evidence>
<feature type="transmembrane region" description="Helical" evidence="13">
    <location>
        <begin position="565"/>
        <end position="585"/>
    </location>
</feature>
<gene>
    <name evidence="15" type="ORF">OS493_009880</name>
</gene>
<feature type="domain" description="G-protein coupled receptors family 3 profile" evidence="14">
    <location>
        <begin position="402"/>
        <end position="655"/>
    </location>
</feature>
<dbReference type="PROSITE" id="PS50259">
    <property type="entry name" value="G_PROTEIN_RECEP_F3_4"/>
    <property type="match status" value="1"/>
</dbReference>
<dbReference type="FunFam" id="3.40.50.2300:FF:000063">
    <property type="entry name" value="Gamma-aminobutyric acid type B receptor subunit"/>
    <property type="match status" value="1"/>
</dbReference>
<comment type="subcellular location">
    <subcellularLocation>
        <location evidence="1">Cell membrane</location>
        <topology evidence="1">Multi-pass membrane protein</topology>
    </subcellularLocation>
</comment>
<keyword evidence="9" id="KW-0325">Glycoprotein</keyword>
<feature type="transmembrane region" description="Helical" evidence="13">
    <location>
        <begin position="391"/>
        <end position="416"/>
    </location>
</feature>
<keyword evidence="5 13" id="KW-1133">Transmembrane helix</keyword>
<keyword evidence="8" id="KW-0675">Receptor</keyword>
<dbReference type="PRINTS" id="PR01176">
    <property type="entry name" value="GABABRECEPTR"/>
</dbReference>
<accession>A0A9W9YRJ4</accession>
<keyword evidence="4" id="KW-0732">Signal</keyword>
<dbReference type="SUPFAM" id="SSF53822">
    <property type="entry name" value="Periplasmic binding protein-like I"/>
    <property type="match status" value="1"/>
</dbReference>
<dbReference type="PANTHER" id="PTHR10519:SF74">
    <property type="entry name" value="GAMMA-AMINOBUTYRIC ACID TYPE B RECEPTOR SUBUNIT 2"/>
    <property type="match status" value="1"/>
</dbReference>
<evidence type="ECO:0000256" key="5">
    <source>
        <dbReference type="ARBA" id="ARBA00022989"/>
    </source>
</evidence>
<sequence length="732" mass="83320">MAFEDINQRSDILKEYKLNLIPRDTQGNTGLGNKVFYDFLREKQVRLILGPSRSNVAESAGATAKYYNMIQVSPSAASGELSNKDVFPYFFRTVPALSAANRTFITIAQTFGWTRVAILYQSRELFISAATSLRQECNKNKIQVISYGSFLSDPKSQIKHLKDIDARIIFGFFSKSTKTMCEIYKQKMHGRKYVWVINTPDKYGWWKRSLPGVNCTPEEVNEGAKGILSVNYMWLSSSHKRTEAGMTPDGFHSKFAERAKLLNINDTDYRGFAYDAAWLVALALNRTAQDLGPNNYLDTRPFGNKHFSNLLKDNLLLTEFQGVTSYVKLNDKGDRSGVFEISQLKGSKFEAICSHDVRESFLTPYPGAGFQWEEGRPPVDRQSERKQLNTISMTVFVFMCSMACLGICLAFMFLCFNIRNRNRRLIKMSSPNLNNVIILGCILSYVSVILFALDGGYLTADLCKARAATLCVGFTFVFGSLFSKTWRVHKITRIISAKKKVIKDLHLFGVIGVLIVIDMIILLNWNFLDPFQKKMKYLSTFNDHDDDNIRHVPYMYMCEVNNIEIWLGLLYSYKGILLLFGLFLAWETRNVKIPALNDSHHIGMAVYNVVIVCVVGTPVVTFVQDKQFEASFIVTAICILFSTTSTLCIVFVPKIAALRKCSRHDDYRVRTSTFSSMETHGSINWDTNSCSCYHNNTSNKEEELQRLKDMLNRLQQEKQKMLQNGGSYSTQL</sequence>
<evidence type="ECO:0000313" key="16">
    <source>
        <dbReference type="Proteomes" id="UP001163046"/>
    </source>
</evidence>
<dbReference type="Proteomes" id="UP001163046">
    <property type="component" value="Unassembled WGS sequence"/>
</dbReference>
<evidence type="ECO:0000256" key="6">
    <source>
        <dbReference type="ARBA" id="ARBA00023040"/>
    </source>
</evidence>
<keyword evidence="2" id="KW-1003">Cell membrane</keyword>
<evidence type="ECO:0000256" key="8">
    <source>
        <dbReference type="ARBA" id="ARBA00023170"/>
    </source>
</evidence>
<evidence type="ECO:0000256" key="11">
    <source>
        <dbReference type="ARBA" id="ARBA00073785"/>
    </source>
</evidence>